<dbReference type="KEGG" id="bcoh:BC6307_18160"/>
<reference evidence="1 2" key="1">
    <citation type="submission" date="2016-12" db="EMBL/GenBank/DDBJ databases">
        <title>The whole genome sequencing and assembly of Bacillus cohnii DSM 6307T strain.</title>
        <authorList>
            <person name="Lee Y.-J."/>
            <person name="Yi H."/>
            <person name="Bahn Y.-S."/>
            <person name="Kim J.F."/>
            <person name="Lee D.-W."/>
        </authorList>
    </citation>
    <scope>NUCLEOTIDE SEQUENCE [LARGE SCALE GENOMIC DNA]</scope>
    <source>
        <strain evidence="1 2">DSM 6307</strain>
    </source>
</reference>
<dbReference type="AlphaFoldDB" id="A0A223KUK3"/>
<accession>A0A223KUK3</accession>
<dbReference type="Proteomes" id="UP000215224">
    <property type="component" value="Chromosome"/>
</dbReference>
<proteinExistence type="predicted"/>
<evidence type="ECO:0000313" key="1">
    <source>
        <dbReference type="EMBL" id="AST93044.1"/>
    </source>
</evidence>
<name>A0A223KUK3_9BACI</name>
<organism evidence="1 2">
    <name type="scientific">Sutcliffiella cohnii</name>
    <dbReference type="NCBI Taxonomy" id="33932"/>
    <lineage>
        <taxon>Bacteria</taxon>
        <taxon>Bacillati</taxon>
        <taxon>Bacillota</taxon>
        <taxon>Bacilli</taxon>
        <taxon>Bacillales</taxon>
        <taxon>Bacillaceae</taxon>
        <taxon>Sutcliffiella</taxon>
    </lineage>
</organism>
<evidence type="ECO:0000313" key="2">
    <source>
        <dbReference type="Proteomes" id="UP000215224"/>
    </source>
</evidence>
<dbReference type="RefSeq" id="WP_066412357.1">
    <property type="nucleotide sequence ID" value="NZ_CP018866.1"/>
</dbReference>
<gene>
    <name evidence="1" type="ORF">BC6307_18160</name>
</gene>
<dbReference type="EMBL" id="CP018866">
    <property type="protein sequence ID" value="AST93044.1"/>
    <property type="molecule type" value="Genomic_DNA"/>
</dbReference>
<keyword evidence="2" id="KW-1185">Reference proteome</keyword>
<protein>
    <submittedName>
        <fullName evidence="1">Uncharacterized protein</fullName>
    </submittedName>
</protein>
<sequence length="92" mass="10391">MPIYLIAYDLSAPETENISMLAFLNTIGTAIPVLKNAAFVATGLTTQEIHIQIHEHSEYKEEWVITKLDKEFTGSAKNVDALNYFLKSNQFK</sequence>